<dbReference type="InterPro" id="IPR001611">
    <property type="entry name" value="Leu-rich_rpt"/>
</dbReference>
<dbReference type="InterPro" id="IPR006553">
    <property type="entry name" value="Leu-rich_rpt_Cys-con_subtyp"/>
</dbReference>
<dbReference type="Gene3D" id="3.80.10.10">
    <property type="entry name" value="Ribonuclease Inhibitor"/>
    <property type="match status" value="3"/>
</dbReference>
<accession>A0A2P6THN3</accession>
<dbReference type="GO" id="GO:0005930">
    <property type="term" value="C:axoneme"/>
    <property type="evidence" value="ECO:0007669"/>
    <property type="project" value="UniProtKB-SubCell"/>
</dbReference>
<dbReference type="STRING" id="3076.A0A2P6THN3"/>
<comment type="caution">
    <text evidence="3">The sequence shown here is derived from an EMBL/GenBank/DDBJ whole genome shotgun (WGS) entry which is preliminary data.</text>
</comment>
<dbReference type="EMBL" id="LHPG02000015">
    <property type="protein sequence ID" value="PRW33789.1"/>
    <property type="molecule type" value="Genomic_DNA"/>
</dbReference>
<protein>
    <submittedName>
        <fullName evidence="3">F-box LRR-repeat 2 isoform X1</fullName>
    </submittedName>
</protein>
<evidence type="ECO:0000256" key="2">
    <source>
        <dbReference type="SAM" id="MobiDB-lite"/>
    </source>
</evidence>
<dbReference type="SMART" id="SM00367">
    <property type="entry name" value="LRR_CC"/>
    <property type="match status" value="5"/>
</dbReference>
<evidence type="ECO:0000313" key="3">
    <source>
        <dbReference type="EMBL" id="PRW33789.1"/>
    </source>
</evidence>
<dbReference type="GO" id="GO:0031146">
    <property type="term" value="P:SCF-dependent proteasomal ubiquitin-dependent protein catabolic process"/>
    <property type="evidence" value="ECO:0007669"/>
    <property type="project" value="TreeGrafter"/>
</dbReference>
<gene>
    <name evidence="3" type="ORF">C2E21_7477</name>
</gene>
<dbReference type="Proteomes" id="UP000239899">
    <property type="component" value="Unassembled WGS sequence"/>
</dbReference>
<feature type="region of interest" description="Disordered" evidence="2">
    <location>
        <begin position="396"/>
        <end position="418"/>
    </location>
</feature>
<keyword evidence="4" id="KW-1185">Reference proteome</keyword>
<sequence length="522" mass="54438">MGCVPLFSAATSSGNWCLCAGCRWLTADALPQSGDAFQAALSGLPIERASFAGCELLEGIGWLLASNGWRLKHLDLSRTAVGDGDVELIAEGCSELRSLDLSGCCRIKGPGLQAVFQAALLGNLRELRLADLAWVQPEHLADLLRSWSRAAECGISVDLSGCGGLNDSSLRALWPVPATSGRYCIEQLQLGGSGKVSASALQQLAPVASLQMSDILPLLHRLQHLDVSHVQSLSKGGAGPSSAAASAGDSPAAEALSALFRTAGGSLRTAILDGCFMGASLLPLLVGFCPGVERLSLVGCSGLADADLATLTGLRSLSDLAVGGSSLAWHEHRSLSGLNGLTRLRLARRPYLTDAQLAPLLAANRGSLRQLELAGCASLTDAALLHLLPPYQLGSGASGGSGEARHSSRQPHQQRQQAPPLERLHLVCCDRITGTSLRHLRRLRSLRLSGCPAVSETALQAAAICCTRLTLLELPSHIPANRMPVAPAGAASHLHGLQLLGGLQEGGRWGTRGRRRDGSSTS</sequence>
<dbReference type="PANTHER" id="PTHR13318">
    <property type="entry name" value="PARTNER OF PAIRED, ISOFORM B-RELATED"/>
    <property type="match status" value="1"/>
</dbReference>
<dbReference type="OrthoDB" id="423607at2759"/>
<evidence type="ECO:0000256" key="1">
    <source>
        <dbReference type="ARBA" id="ARBA00004430"/>
    </source>
</evidence>
<evidence type="ECO:0000313" key="4">
    <source>
        <dbReference type="Proteomes" id="UP000239899"/>
    </source>
</evidence>
<dbReference type="PANTHER" id="PTHR13318:SF190">
    <property type="entry name" value="PARTNER OF PAIRED, ISOFORM B"/>
    <property type="match status" value="1"/>
</dbReference>
<dbReference type="Pfam" id="PF13516">
    <property type="entry name" value="LRR_6"/>
    <property type="match status" value="1"/>
</dbReference>
<dbReference type="GO" id="GO:0019005">
    <property type="term" value="C:SCF ubiquitin ligase complex"/>
    <property type="evidence" value="ECO:0007669"/>
    <property type="project" value="TreeGrafter"/>
</dbReference>
<reference evidence="3 4" key="1">
    <citation type="journal article" date="2018" name="Plant J.">
        <title>Genome sequences of Chlorella sorokiniana UTEX 1602 and Micractinium conductrix SAG 241.80: implications to maltose excretion by a green alga.</title>
        <authorList>
            <person name="Arriola M.B."/>
            <person name="Velmurugan N."/>
            <person name="Zhang Y."/>
            <person name="Plunkett M.H."/>
            <person name="Hondzo H."/>
            <person name="Barney B.M."/>
        </authorList>
    </citation>
    <scope>NUCLEOTIDE SEQUENCE [LARGE SCALE GENOMIC DNA]</scope>
    <source>
        <strain evidence="4">UTEX 1602</strain>
    </source>
</reference>
<dbReference type="AlphaFoldDB" id="A0A2P6THN3"/>
<dbReference type="InterPro" id="IPR032675">
    <property type="entry name" value="LRR_dom_sf"/>
</dbReference>
<proteinExistence type="predicted"/>
<name>A0A2P6THN3_CHLSO</name>
<organism evidence="3 4">
    <name type="scientific">Chlorella sorokiniana</name>
    <name type="common">Freshwater green alga</name>
    <dbReference type="NCBI Taxonomy" id="3076"/>
    <lineage>
        <taxon>Eukaryota</taxon>
        <taxon>Viridiplantae</taxon>
        <taxon>Chlorophyta</taxon>
        <taxon>core chlorophytes</taxon>
        <taxon>Trebouxiophyceae</taxon>
        <taxon>Chlorellales</taxon>
        <taxon>Chlorellaceae</taxon>
        <taxon>Chlorella clade</taxon>
        <taxon>Chlorella</taxon>
    </lineage>
</organism>
<comment type="subcellular location">
    <subcellularLocation>
        <location evidence="1">Cytoplasm</location>
        <location evidence="1">Cytoskeleton</location>
        <location evidence="1">Cilium axoneme</location>
    </subcellularLocation>
</comment>
<dbReference type="SUPFAM" id="SSF52047">
    <property type="entry name" value="RNI-like"/>
    <property type="match status" value="1"/>
</dbReference>